<organism evidence="2 3">
    <name type="scientific">Massilia aurea</name>
    <dbReference type="NCBI Taxonomy" id="373040"/>
    <lineage>
        <taxon>Bacteria</taxon>
        <taxon>Pseudomonadati</taxon>
        <taxon>Pseudomonadota</taxon>
        <taxon>Betaproteobacteria</taxon>
        <taxon>Burkholderiales</taxon>
        <taxon>Oxalobacteraceae</taxon>
        <taxon>Telluria group</taxon>
        <taxon>Massilia</taxon>
    </lineage>
</organism>
<reference evidence="2 3" key="1">
    <citation type="submission" date="2020-08" db="EMBL/GenBank/DDBJ databases">
        <title>The Agave Microbiome: Exploring the role of microbial communities in plant adaptations to desert environments.</title>
        <authorList>
            <person name="Partida-Martinez L.P."/>
        </authorList>
    </citation>
    <scope>NUCLEOTIDE SEQUENCE [LARGE SCALE GENOMIC DNA]</scope>
    <source>
        <strain evidence="2 3">AT3.2</strain>
    </source>
</reference>
<evidence type="ECO:0000313" key="2">
    <source>
        <dbReference type="EMBL" id="MBB6132741.1"/>
    </source>
</evidence>
<sequence length="157" mass="17046">MNKQVWRIAVEAPAYSANDLRGTGAKMTGGRWNSKGTPIVYAADSIALATLETVHYLSSGALPFNRYLVRIEIPDTVWAVRQILDPLPGGWDAVPAGMASRQAGDAWIASSATALLLVPSVIVPDEYNVLINPQHADAGAIVATTLRRWNYDPRFFP</sequence>
<name>A0A7W9U6X5_9BURK</name>
<proteinExistence type="predicted"/>
<dbReference type="EMBL" id="JACHBX010000001">
    <property type="protein sequence ID" value="MBB6132741.1"/>
    <property type="molecule type" value="Genomic_DNA"/>
</dbReference>
<dbReference type="AlphaFoldDB" id="A0A7W9U6X5"/>
<comment type="caution">
    <text evidence="2">The sequence shown here is derived from an EMBL/GenBank/DDBJ whole genome shotgun (WGS) entry which is preliminary data.</text>
</comment>
<protein>
    <submittedName>
        <fullName evidence="2">RES domain-containing protein</fullName>
    </submittedName>
</protein>
<evidence type="ECO:0000259" key="1">
    <source>
        <dbReference type="SMART" id="SM00953"/>
    </source>
</evidence>
<feature type="domain" description="RES" evidence="1">
    <location>
        <begin position="19"/>
        <end position="145"/>
    </location>
</feature>
<accession>A0A7W9U6X5</accession>
<dbReference type="SMART" id="SM00953">
    <property type="entry name" value="RES"/>
    <property type="match status" value="1"/>
</dbReference>
<keyword evidence="3" id="KW-1185">Reference proteome</keyword>
<evidence type="ECO:0000313" key="3">
    <source>
        <dbReference type="Proteomes" id="UP000540787"/>
    </source>
</evidence>
<dbReference type="RefSeq" id="WP_183551370.1">
    <property type="nucleotide sequence ID" value="NZ_JACHBX010000001.1"/>
</dbReference>
<dbReference type="Proteomes" id="UP000540787">
    <property type="component" value="Unassembled WGS sequence"/>
</dbReference>
<dbReference type="Pfam" id="PF08808">
    <property type="entry name" value="RES"/>
    <property type="match status" value="1"/>
</dbReference>
<dbReference type="InterPro" id="IPR014914">
    <property type="entry name" value="RES_dom"/>
</dbReference>
<gene>
    <name evidence="2" type="ORF">HD842_000852</name>
</gene>